<reference evidence="3 4" key="1">
    <citation type="journal article" date="2012" name="Mol. Microbiol.">
        <title>The genetic and structural basis of two distinct terminal side branch residues in stewartan and amylovoran exopolysaccharides and their potential role in host adaptation.</title>
        <authorList>
            <person name="Wang X."/>
            <person name="Yang F."/>
            <person name="von Bodman S.B."/>
        </authorList>
    </citation>
    <scope>NUCLEOTIDE SEQUENCE [LARGE SCALE GENOMIC DNA]</scope>
    <source>
        <strain evidence="3 4">DC283</strain>
    </source>
</reference>
<dbReference type="Pfam" id="PF06890">
    <property type="entry name" value="Phage_Mu_Gp45"/>
    <property type="match status" value="1"/>
</dbReference>
<evidence type="ECO:0000313" key="3">
    <source>
        <dbReference type="EMBL" id="EHT97749.1"/>
    </source>
</evidence>
<dbReference type="InterPro" id="IPR014462">
    <property type="entry name" value="Phage_Mu_Gp45"/>
</dbReference>
<dbReference type="AlphaFoldDB" id="H3RLN6"/>
<organism evidence="3 4">
    <name type="scientific">Pantoea stewartii subsp. stewartii DC283</name>
    <dbReference type="NCBI Taxonomy" id="660596"/>
    <lineage>
        <taxon>Bacteria</taxon>
        <taxon>Pseudomonadati</taxon>
        <taxon>Pseudomonadota</taxon>
        <taxon>Gammaproteobacteria</taxon>
        <taxon>Enterobacterales</taxon>
        <taxon>Erwiniaceae</taxon>
        <taxon>Pantoea</taxon>
    </lineage>
</organism>
<dbReference type="Proteomes" id="UP000192380">
    <property type="component" value="Plasmid ppDSJ01"/>
</dbReference>
<reference evidence="2 5" key="3">
    <citation type="submission" date="2016-10" db="EMBL/GenBank/DDBJ databases">
        <title>Complete Genome Assembly of Pantoea stewartii subsp. stewartii DC283, a Corn Pathogen.</title>
        <authorList>
            <person name="Duong D.A."/>
            <person name="Stevens A.M."/>
            <person name="Jensen R.V."/>
        </authorList>
    </citation>
    <scope>NUCLEOTIDE SEQUENCE [LARGE SCALE GENOMIC DNA]</scope>
    <source>
        <strain evidence="2 5">DC283</strain>
        <plasmid evidence="2 5">ppDSJ01</plasmid>
    </source>
</reference>
<evidence type="ECO:0000313" key="4">
    <source>
        <dbReference type="Proteomes" id="UP000005050"/>
    </source>
</evidence>
<name>H3RLN6_PANSE</name>
<evidence type="ECO:0000313" key="2">
    <source>
        <dbReference type="EMBL" id="ARF52791.1"/>
    </source>
</evidence>
<dbReference type="KEGG" id="pstw:DSJ_26660"/>
<gene>
    <name evidence="3" type="ORF">CKS_5612</name>
    <name evidence="2" type="ORF">DSJ_26660</name>
</gene>
<proteinExistence type="predicted"/>
<evidence type="ECO:0000259" key="1">
    <source>
        <dbReference type="Pfam" id="PF06890"/>
    </source>
</evidence>
<keyword evidence="2" id="KW-0614">Plasmid</keyword>
<dbReference type="InterPro" id="IPR053861">
    <property type="entry name" value="Phage_Mu_Gp45_N"/>
</dbReference>
<feature type="domain" description="Bacteriophage Mu Gp45 N-terminal" evidence="1">
    <location>
        <begin position="17"/>
        <end position="80"/>
    </location>
</feature>
<dbReference type="InterPro" id="IPR013046">
    <property type="entry name" value="GpV/Gp45"/>
</dbReference>
<dbReference type="NCBIfam" id="TIGR01644">
    <property type="entry name" value="phage_P2_V"/>
    <property type="match status" value="1"/>
</dbReference>
<geneLocation type="plasmid" evidence="2 5">
    <name>ppDSJ01</name>
</geneLocation>
<dbReference type="PIRSF" id="PIRSF012337">
    <property type="entry name" value="gp45"/>
    <property type="match status" value="1"/>
</dbReference>
<protein>
    <submittedName>
        <fullName evidence="2 3">Baseplate assembly protein</fullName>
    </submittedName>
</protein>
<evidence type="ECO:0000313" key="5">
    <source>
        <dbReference type="Proteomes" id="UP000192380"/>
    </source>
</evidence>
<dbReference type="RefSeq" id="WP_006122418.1">
    <property type="nucleotide sequence ID" value="NZ_AHIE01000047.1"/>
</dbReference>
<dbReference type="EMBL" id="CP017592">
    <property type="protein sequence ID" value="ARF52791.1"/>
    <property type="molecule type" value="Genomic_DNA"/>
</dbReference>
<dbReference type="PATRIC" id="fig|660596.6.peg.5378"/>
<dbReference type="Proteomes" id="UP000005050">
    <property type="component" value="Unassembled WGS sequence"/>
</dbReference>
<reference evidence="3" key="2">
    <citation type="submission" date="2012-01" db="EMBL/GenBank/DDBJ databases">
        <authorList>
            <person name="Biehl B.S."/>
            <person name="Ding Y."/>
            <person name="Dugan-Rocha S.P."/>
            <person name="Gibbs R.A."/>
            <person name="Glasner J.D."/>
            <person name="Kovar C."/>
            <person name="Muzny D.M."/>
            <person name="Neeno-Eckwall E.C."/>
            <person name="Perna N.T."/>
            <person name="Qin X."/>
            <person name="von Bodman S.B."/>
            <person name="Weinstock G.M."/>
        </authorList>
    </citation>
    <scope>NUCLEOTIDE SEQUENCE</scope>
    <source>
        <strain evidence="3">DC283</strain>
    </source>
</reference>
<dbReference type="EMBL" id="AHIE01000047">
    <property type="protein sequence ID" value="EHT97749.1"/>
    <property type="molecule type" value="Genomic_DNA"/>
</dbReference>
<keyword evidence="5" id="KW-1185">Reference proteome</keyword>
<sequence>MDYRRIYRQLKMLLGIGRVTGMTDTGLTQTLQFRTPLDVMSAHRLAEFGFSSAPPIGSDVLVASLGGDRSSPIVIATNHRGSRLTGLKAGETAIYNQTGMYVKLTASGIEVEAKGQSVTVSDATTVTINASTGVVMNTPSLKVSGDVIDNTGSGNASTLKQLRDAYNDHTHAVKGVQTGSSQVTSEAPGTEVG</sequence>
<accession>H3RLN6</accession>